<protein>
    <submittedName>
        <fullName evidence="2">Uncharacterized protein</fullName>
    </submittedName>
</protein>
<organism evidence="2 3">
    <name type="scientific">Lentinus brumalis</name>
    <dbReference type="NCBI Taxonomy" id="2498619"/>
    <lineage>
        <taxon>Eukaryota</taxon>
        <taxon>Fungi</taxon>
        <taxon>Dikarya</taxon>
        <taxon>Basidiomycota</taxon>
        <taxon>Agaricomycotina</taxon>
        <taxon>Agaricomycetes</taxon>
        <taxon>Polyporales</taxon>
        <taxon>Polyporaceae</taxon>
        <taxon>Lentinus</taxon>
    </lineage>
</organism>
<sequence length="236" mass="26514">MHHHPLDLAQIRRSRPRTRRRPLADLHPNRGPPHARMRRRPSADRQVDRRSHDDVSRAAEGERPGMRDAKLESESESQERAYTLQPTVCCSGGGSTTGRRDGGRRSWTGRIWKQVCISILDSWLFNLETYKALAEGRMSGRLQCAWKSRACSAIACDLSAMPIFRDQLIMHNGPSMSNIYLAPRTASSDVADDWVLRVLLSANPTSRPESPTPAQPARPTARVASSPRAWDLEGRM</sequence>
<evidence type="ECO:0000313" key="3">
    <source>
        <dbReference type="Proteomes" id="UP000256964"/>
    </source>
</evidence>
<evidence type="ECO:0000313" key="2">
    <source>
        <dbReference type="EMBL" id="RDX44213.1"/>
    </source>
</evidence>
<proteinExistence type="predicted"/>
<feature type="region of interest" description="Disordered" evidence="1">
    <location>
        <begin position="204"/>
        <end position="236"/>
    </location>
</feature>
<accession>A0A371CVA2</accession>
<feature type="region of interest" description="Disordered" evidence="1">
    <location>
        <begin position="1"/>
        <end position="104"/>
    </location>
</feature>
<dbReference type="EMBL" id="KZ857453">
    <property type="protein sequence ID" value="RDX44213.1"/>
    <property type="molecule type" value="Genomic_DNA"/>
</dbReference>
<dbReference type="Proteomes" id="UP000256964">
    <property type="component" value="Unassembled WGS sequence"/>
</dbReference>
<gene>
    <name evidence="2" type="ORF">OH76DRAFT_1111166</name>
</gene>
<feature type="compositionally biased region" description="Basic and acidic residues" evidence="1">
    <location>
        <begin position="41"/>
        <end position="79"/>
    </location>
</feature>
<reference evidence="2 3" key="1">
    <citation type="journal article" date="2018" name="Biotechnol. Biofuels">
        <title>Integrative visual omics of the white-rot fungus Polyporus brumalis exposes the biotechnological potential of its oxidative enzymes for delignifying raw plant biomass.</title>
        <authorList>
            <person name="Miyauchi S."/>
            <person name="Rancon A."/>
            <person name="Drula E."/>
            <person name="Hage H."/>
            <person name="Chaduli D."/>
            <person name="Favel A."/>
            <person name="Grisel S."/>
            <person name="Henrissat B."/>
            <person name="Herpoel-Gimbert I."/>
            <person name="Ruiz-Duenas F.J."/>
            <person name="Chevret D."/>
            <person name="Hainaut M."/>
            <person name="Lin J."/>
            <person name="Wang M."/>
            <person name="Pangilinan J."/>
            <person name="Lipzen A."/>
            <person name="Lesage-Meessen L."/>
            <person name="Navarro D."/>
            <person name="Riley R."/>
            <person name="Grigoriev I.V."/>
            <person name="Zhou S."/>
            <person name="Raouche S."/>
            <person name="Rosso M.N."/>
        </authorList>
    </citation>
    <scope>NUCLEOTIDE SEQUENCE [LARGE SCALE GENOMIC DNA]</scope>
    <source>
        <strain evidence="2 3">BRFM 1820</strain>
    </source>
</reference>
<keyword evidence="3" id="KW-1185">Reference proteome</keyword>
<feature type="compositionally biased region" description="Basic residues" evidence="1">
    <location>
        <begin position="12"/>
        <end position="21"/>
    </location>
</feature>
<evidence type="ECO:0000256" key="1">
    <source>
        <dbReference type="SAM" id="MobiDB-lite"/>
    </source>
</evidence>
<name>A0A371CVA2_9APHY</name>
<dbReference type="AlphaFoldDB" id="A0A371CVA2"/>